<evidence type="ECO:0000313" key="3">
    <source>
        <dbReference type="EMBL" id="KAF1983570.1"/>
    </source>
</evidence>
<evidence type="ECO:0000256" key="1">
    <source>
        <dbReference type="SAM" id="Phobius"/>
    </source>
</evidence>
<sequence length="315" mass="33827">MRSLSSIARSCLLLSSFAHNVLSDPNPIPTPIANQLEPRVTSYKSCKIQCAVKYPGITLLSWTSLPSTLAAHTTSTTITATVYLVVDKSASSTSTTTFYPASLDTGEKMTTFTIANDTATVTSTVTYPAVYTEYEDEYYWDGAFIGGDDIVNSPTCNYQLGFQTSNLDSHPAYTATDDVPSDTADPLGLNYYPIWTHSVGKDYPEFTSWVNSVFTDDLAFQLCEETFVTLPEAPAMLPTGLTYTSVQTEIGMTSTVFDARDLPAVYTRGSIGGYIYEGMDFHPPTSWAGVTGGGGVWMAVLVGAGVVVGVLGVVL</sequence>
<dbReference type="Proteomes" id="UP000800041">
    <property type="component" value="Unassembled WGS sequence"/>
</dbReference>
<gene>
    <name evidence="3" type="ORF">K402DRAFT_396573</name>
</gene>
<keyword evidence="1" id="KW-0472">Membrane</keyword>
<feature type="signal peptide" evidence="2">
    <location>
        <begin position="1"/>
        <end position="23"/>
    </location>
</feature>
<accession>A0A6G1GRZ9</accession>
<keyword evidence="4" id="KW-1185">Reference proteome</keyword>
<dbReference type="EMBL" id="ML977174">
    <property type="protein sequence ID" value="KAF1983570.1"/>
    <property type="molecule type" value="Genomic_DNA"/>
</dbReference>
<keyword evidence="1" id="KW-1133">Transmembrane helix</keyword>
<proteinExistence type="predicted"/>
<evidence type="ECO:0000313" key="4">
    <source>
        <dbReference type="Proteomes" id="UP000800041"/>
    </source>
</evidence>
<organism evidence="3 4">
    <name type="scientific">Aulographum hederae CBS 113979</name>
    <dbReference type="NCBI Taxonomy" id="1176131"/>
    <lineage>
        <taxon>Eukaryota</taxon>
        <taxon>Fungi</taxon>
        <taxon>Dikarya</taxon>
        <taxon>Ascomycota</taxon>
        <taxon>Pezizomycotina</taxon>
        <taxon>Dothideomycetes</taxon>
        <taxon>Pleosporomycetidae</taxon>
        <taxon>Aulographales</taxon>
        <taxon>Aulographaceae</taxon>
    </lineage>
</organism>
<feature type="chain" id="PRO_5026353878" evidence="2">
    <location>
        <begin position="24"/>
        <end position="315"/>
    </location>
</feature>
<dbReference type="AlphaFoldDB" id="A0A6G1GRZ9"/>
<reference evidence="3" key="1">
    <citation type="journal article" date="2020" name="Stud. Mycol.">
        <title>101 Dothideomycetes genomes: a test case for predicting lifestyles and emergence of pathogens.</title>
        <authorList>
            <person name="Haridas S."/>
            <person name="Albert R."/>
            <person name="Binder M."/>
            <person name="Bloem J."/>
            <person name="Labutti K."/>
            <person name="Salamov A."/>
            <person name="Andreopoulos B."/>
            <person name="Baker S."/>
            <person name="Barry K."/>
            <person name="Bills G."/>
            <person name="Bluhm B."/>
            <person name="Cannon C."/>
            <person name="Castanera R."/>
            <person name="Culley D."/>
            <person name="Daum C."/>
            <person name="Ezra D."/>
            <person name="Gonzalez J."/>
            <person name="Henrissat B."/>
            <person name="Kuo A."/>
            <person name="Liang C."/>
            <person name="Lipzen A."/>
            <person name="Lutzoni F."/>
            <person name="Magnuson J."/>
            <person name="Mondo S."/>
            <person name="Nolan M."/>
            <person name="Ohm R."/>
            <person name="Pangilinan J."/>
            <person name="Park H.-J."/>
            <person name="Ramirez L."/>
            <person name="Alfaro M."/>
            <person name="Sun H."/>
            <person name="Tritt A."/>
            <person name="Yoshinaga Y."/>
            <person name="Zwiers L.-H."/>
            <person name="Turgeon B."/>
            <person name="Goodwin S."/>
            <person name="Spatafora J."/>
            <person name="Crous P."/>
            <person name="Grigoriev I."/>
        </authorList>
    </citation>
    <scope>NUCLEOTIDE SEQUENCE</scope>
    <source>
        <strain evidence="3">CBS 113979</strain>
    </source>
</reference>
<keyword evidence="2" id="KW-0732">Signal</keyword>
<evidence type="ECO:0000256" key="2">
    <source>
        <dbReference type="SAM" id="SignalP"/>
    </source>
</evidence>
<protein>
    <submittedName>
        <fullName evidence="3">Uncharacterized protein</fullName>
    </submittedName>
</protein>
<keyword evidence="1" id="KW-0812">Transmembrane</keyword>
<name>A0A6G1GRZ9_9PEZI</name>
<feature type="transmembrane region" description="Helical" evidence="1">
    <location>
        <begin position="294"/>
        <end position="314"/>
    </location>
</feature>